<dbReference type="InterPro" id="IPR017853">
    <property type="entry name" value="GH"/>
</dbReference>
<dbReference type="Pfam" id="PF00331">
    <property type="entry name" value="Glyco_hydro_10"/>
    <property type="match status" value="1"/>
</dbReference>
<dbReference type="Pfam" id="PF02018">
    <property type="entry name" value="CBM_4_9"/>
    <property type="match status" value="1"/>
</dbReference>
<evidence type="ECO:0000256" key="8">
    <source>
        <dbReference type="SAM" id="SignalP"/>
    </source>
</evidence>
<feature type="domain" description="GH10" evidence="10">
    <location>
        <begin position="196"/>
        <end position="546"/>
    </location>
</feature>
<evidence type="ECO:0000256" key="2">
    <source>
        <dbReference type="ARBA" id="ARBA00022737"/>
    </source>
</evidence>
<comment type="caution">
    <text evidence="11">The sequence shown here is derived from an EMBL/GenBank/DDBJ whole genome shotgun (WGS) entry which is preliminary data.</text>
</comment>
<dbReference type="OrthoDB" id="9809277at2"/>
<organism evidence="11 12">
    <name type="scientific">Ruminococcus albus SY3</name>
    <dbReference type="NCBI Taxonomy" id="1341156"/>
    <lineage>
        <taxon>Bacteria</taxon>
        <taxon>Bacillati</taxon>
        <taxon>Bacillota</taxon>
        <taxon>Clostridia</taxon>
        <taxon>Eubacteriales</taxon>
        <taxon>Oscillospiraceae</taxon>
        <taxon>Ruminococcus</taxon>
    </lineage>
</organism>
<dbReference type="SUPFAM" id="SSF49785">
    <property type="entry name" value="Galactose-binding domain-like"/>
    <property type="match status" value="1"/>
</dbReference>
<feature type="chain" id="PRO_5001465285" description="Beta-xylanase" evidence="8">
    <location>
        <begin position="33"/>
        <end position="654"/>
    </location>
</feature>
<keyword evidence="8" id="KW-0732">Signal</keyword>
<dbReference type="InterPro" id="IPR003961">
    <property type="entry name" value="FN3_dom"/>
</dbReference>
<dbReference type="InterPro" id="IPR001000">
    <property type="entry name" value="GH10_dom"/>
</dbReference>
<dbReference type="PATRIC" id="fig|1341156.4.peg.1563"/>
<dbReference type="Gene3D" id="2.60.40.10">
    <property type="entry name" value="Immunoglobulins"/>
    <property type="match status" value="1"/>
</dbReference>
<keyword evidence="12" id="KW-1185">Reference proteome</keyword>
<dbReference type="PROSITE" id="PS50853">
    <property type="entry name" value="FN3"/>
    <property type="match status" value="1"/>
</dbReference>
<evidence type="ECO:0000313" key="12">
    <source>
        <dbReference type="Proteomes" id="UP000021369"/>
    </source>
</evidence>
<dbReference type="EMBL" id="JEOB01000002">
    <property type="protein sequence ID" value="EXM39418.1"/>
    <property type="molecule type" value="Genomic_DNA"/>
</dbReference>
<keyword evidence="4 7" id="KW-0119">Carbohydrate metabolism</keyword>
<dbReference type="InterPro" id="IPR008979">
    <property type="entry name" value="Galactose-bd-like_sf"/>
</dbReference>
<keyword evidence="3 7" id="KW-0378">Hydrolase</keyword>
<evidence type="ECO:0000256" key="5">
    <source>
        <dbReference type="ARBA" id="ARBA00023295"/>
    </source>
</evidence>
<comment type="catalytic activity">
    <reaction evidence="7">
        <text>Endohydrolysis of (1-&gt;4)-beta-D-xylosidic linkages in xylans.</text>
        <dbReference type="EC" id="3.2.1.8"/>
    </reaction>
</comment>
<dbReference type="Proteomes" id="UP000021369">
    <property type="component" value="Unassembled WGS sequence"/>
</dbReference>
<dbReference type="EC" id="3.2.1.8" evidence="7"/>
<dbReference type="InterPro" id="IPR013783">
    <property type="entry name" value="Ig-like_fold"/>
</dbReference>
<protein>
    <recommendedName>
        <fullName evidence="7">Beta-xylanase</fullName>
        <ecNumber evidence="7">3.2.1.8</ecNumber>
    </recommendedName>
</protein>
<dbReference type="PANTHER" id="PTHR31490:SF90">
    <property type="entry name" value="ENDO-1,4-BETA-XYLANASE A"/>
    <property type="match status" value="1"/>
</dbReference>
<evidence type="ECO:0000256" key="6">
    <source>
        <dbReference type="ARBA" id="ARBA00023326"/>
    </source>
</evidence>
<gene>
    <name evidence="11" type="ORF">RASY3_05725</name>
</gene>
<dbReference type="PRINTS" id="PR00134">
    <property type="entry name" value="GLHYDRLASE10"/>
</dbReference>
<evidence type="ECO:0000256" key="3">
    <source>
        <dbReference type="ARBA" id="ARBA00022801"/>
    </source>
</evidence>
<name>A0A011VXX3_RUMAL</name>
<dbReference type="AlphaFoldDB" id="A0A011VXX3"/>
<evidence type="ECO:0000313" key="11">
    <source>
        <dbReference type="EMBL" id="EXM39418.1"/>
    </source>
</evidence>
<comment type="similarity">
    <text evidence="1 7">Belongs to the glycosyl hydrolase 10 (cellulase F) family.</text>
</comment>
<sequence length="654" mass="72872">MKGNLLKRLSACALCITMACSAVPFTAYSVSAATSSSSSASGNAAFSTDFEDGDCSMFSKRGDSDTSVIKVIEDSKAPSGKKVMAVTGRDQSWNGPSLGVKGVLQPGVKYDISVKVKAQWYNTVCISLQHTPGGSDEPQYTNLVKGVSQGDYVELNTSFSYGAEEKDVSIYVETWGDANDLYIDDFTITPAVNNMDVNAPSLKNVYGDMFKFGTACTVSELAPDSTKALIRKHFNSLTAGNELKPENVLDREACLALAAKGDDENPQVTLETAKPILEFARKYNIPMRGHVLVWHSQTPMWFFKENYDPDGDWVSKEKMLKRMENYIKNVFTAVKKDYSDVNFYAWDVVNECFDDYGSPRKAGFPSESNNYEASPWVKIFGDNSFIKPAFVYAKKYAPSGCKLYYNDYNEYMQKSDAIVKLCQNINSDGHYIDGIGMQSHLNVTNNGSSDPFPSVSMYRQALEKYSKTGLDIQITELDCTVNDKRFDLQAKYYSDILDALVDYKDYISAVVVWGTTDDISWRADRDPLLFNQDYSVKPCFESIVDGIEYTDTDPAPDPQPQNNDYPTNVKANYSTKYHQVQFVWDKVQGADKYGIAVYLAGKWRVQTSNVTTNSYVTPKNLTPGMTYKVAVAARVNGKWNTTDPIKNAITVTIK</sequence>
<dbReference type="InterPro" id="IPR036116">
    <property type="entry name" value="FN3_sf"/>
</dbReference>
<dbReference type="RefSeq" id="WP_037285979.1">
    <property type="nucleotide sequence ID" value="NZ_JEOB01000002.1"/>
</dbReference>
<evidence type="ECO:0000256" key="4">
    <source>
        <dbReference type="ARBA" id="ARBA00023277"/>
    </source>
</evidence>
<dbReference type="PROSITE" id="PS51257">
    <property type="entry name" value="PROKAR_LIPOPROTEIN"/>
    <property type="match status" value="1"/>
</dbReference>
<feature type="signal peptide" evidence="8">
    <location>
        <begin position="1"/>
        <end position="32"/>
    </location>
</feature>
<evidence type="ECO:0000256" key="7">
    <source>
        <dbReference type="RuleBase" id="RU361174"/>
    </source>
</evidence>
<feature type="domain" description="Fibronectin type-III" evidence="9">
    <location>
        <begin position="565"/>
        <end position="654"/>
    </location>
</feature>
<dbReference type="SMART" id="SM00633">
    <property type="entry name" value="Glyco_10"/>
    <property type="match status" value="1"/>
</dbReference>
<accession>A0A011VXX3</accession>
<keyword evidence="6 7" id="KW-0624">Polysaccharide degradation</keyword>
<dbReference type="PANTHER" id="PTHR31490">
    <property type="entry name" value="GLYCOSYL HYDROLASE"/>
    <property type="match status" value="1"/>
</dbReference>
<dbReference type="PROSITE" id="PS51760">
    <property type="entry name" value="GH10_2"/>
    <property type="match status" value="1"/>
</dbReference>
<dbReference type="Gene3D" id="3.20.20.80">
    <property type="entry name" value="Glycosidases"/>
    <property type="match status" value="1"/>
</dbReference>
<dbReference type="SUPFAM" id="SSF51445">
    <property type="entry name" value="(Trans)glycosidases"/>
    <property type="match status" value="1"/>
</dbReference>
<evidence type="ECO:0000256" key="1">
    <source>
        <dbReference type="ARBA" id="ARBA00007495"/>
    </source>
</evidence>
<keyword evidence="11" id="KW-0858">Xylan degradation</keyword>
<dbReference type="InterPro" id="IPR044846">
    <property type="entry name" value="GH10"/>
</dbReference>
<evidence type="ECO:0000259" key="9">
    <source>
        <dbReference type="PROSITE" id="PS50853"/>
    </source>
</evidence>
<proteinExistence type="inferred from homology"/>
<dbReference type="Gene3D" id="2.60.120.260">
    <property type="entry name" value="Galactose-binding domain-like"/>
    <property type="match status" value="1"/>
</dbReference>
<reference evidence="11 12" key="1">
    <citation type="submission" date="2013-06" db="EMBL/GenBank/DDBJ databases">
        <title>Rumen cellulosomics: divergent fiber-degrading strategies revealed by comparative genome-wide analysis of six Ruminococcal strains.</title>
        <authorList>
            <person name="Dassa B."/>
            <person name="Borovok I."/>
            <person name="Lamed R."/>
            <person name="Flint H."/>
            <person name="Yeoman C.J."/>
            <person name="White B."/>
            <person name="Bayer E.A."/>
        </authorList>
    </citation>
    <scope>NUCLEOTIDE SEQUENCE [LARGE SCALE GENOMIC DNA]</scope>
    <source>
        <strain evidence="11 12">SY3</strain>
    </source>
</reference>
<dbReference type="CDD" id="cd00063">
    <property type="entry name" value="FN3"/>
    <property type="match status" value="1"/>
</dbReference>
<dbReference type="SUPFAM" id="SSF49265">
    <property type="entry name" value="Fibronectin type III"/>
    <property type="match status" value="1"/>
</dbReference>
<dbReference type="InterPro" id="IPR003305">
    <property type="entry name" value="CenC_carb-bd"/>
</dbReference>
<keyword evidence="5 7" id="KW-0326">Glycosidase</keyword>
<dbReference type="GO" id="GO:0031176">
    <property type="term" value="F:endo-1,4-beta-xylanase activity"/>
    <property type="evidence" value="ECO:0007669"/>
    <property type="project" value="UniProtKB-EC"/>
</dbReference>
<evidence type="ECO:0000259" key="10">
    <source>
        <dbReference type="PROSITE" id="PS51760"/>
    </source>
</evidence>
<keyword evidence="2" id="KW-0677">Repeat</keyword>
<dbReference type="GO" id="GO:0045493">
    <property type="term" value="P:xylan catabolic process"/>
    <property type="evidence" value="ECO:0007669"/>
    <property type="project" value="UniProtKB-KW"/>
</dbReference>